<name>A0ABD3VH27_SINWO</name>
<feature type="non-terminal residue" evidence="1">
    <location>
        <position position="51"/>
    </location>
</feature>
<keyword evidence="2" id="KW-1185">Reference proteome</keyword>
<evidence type="ECO:0000313" key="2">
    <source>
        <dbReference type="Proteomes" id="UP001634394"/>
    </source>
</evidence>
<dbReference type="InterPro" id="IPR024079">
    <property type="entry name" value="MetalloPept_cat_dom_sf"/>
</dbReference>
<dbReference type="EMBL" id="JBJQND010000012">
    <property type="protein sequence ID" value="KAL3859810.1"/>
    <property type="molecule type" value="Genomic_DNA"/>
</dbReference>
<evidence type="ECO:0000313" key="1">
    <source>
        <dbReference type="EMBL" id="KAL3859810.1"/>
    </source>
</evidence>
<accession>A0ABD3VH27</accession>
<comment type="caution">
    <text evidence="1">The sequence shown here is derived from an EMBL/GenBank/DDBJ whole genome shotgun (WGS) entry which is preliminary data.</text>
</comment>
<reference evidence="1 2" key="1">
    <citation type="submission" date="2024-11" db="EMBL/GenBank/DDBJ databases">
        <title>Chromosome-level genome assembly of the freshwater bivalve Anodonta woodiana.</title>
        <authorList>
            <person name="Chen X."/>
        </authorList>
    </citation>
    <scope>NUCLEOTIDE SEQUENCE [LARGE SCALE GENOMIC DNA]</scope>
    <source>
        <strain evidence="1">MN2024</strain>
        <tissue evidence="1">Gills</tissue>
    </source>
</reference>
<proteinExistence type="predicted"/>
<organism evidence="1 2">
    <name type="scientific">Sinanodonta woodiana</name>
    <name type="common">Chinese pond mussel</name>
    <name type="synonym">Anodonta woodiana</name>
    <dbReference type="NCBI Taxonomy" id="1069815"/>
    <lineage>
        <taxon>Eukaryota</taxon>
        <taxon>Metazoa</taxon>
        <taxon>Spiralia</taxon>
        <taxon>Lophotrochozoa</taxon>
        <taxon>Mollusca</taxon>
        <taxon>Bivalvia</taxon>
        <taxon>Autobranchia</taxon>
        <taxon>Heteroconchia</taxon>
        <taxon>Palaeoheterodonta</taxon>
        <taxon>Unionida</taxon>
        <taxon>Unionoidea</taxon>
        <taxon>Unionidae</taxon>
        <taxon>Unioninae</taxon>
        <taxon>Sinanodonta</taxon>
    </lineage>
</organism>
<dbReference type="Proteomes" id="UP001634394">
    <property type="component" value="Unassembled WGS sequence"/>
</dbReference>
<sequence length="51" mass="6238">MSEETFHQSRRKRQYRTQNRAVETLVVVDRNMFHNHARENLTTYVLSIFNI</sequence>
<gene>
    <name evidence="1" type="ORF">ACJMK2_010003</name>
</gene>
<dbReference type="Gene3D" id="3.40.390.10">
    <property type="entry name" value="Collagenase (Catalytic Domain)"/>
    <property type="match status" value="1"/>
</dbReference>
<dbReference type="AlphaFoldDB" id="A0ABD3VH27"/>
<protein>
    <submittedName>
        <fullName evidence="1">Uncharacterized protein</fullName>
    </submittedName>
</protein>